<comment type="similarity">
    <text evidence="1">Belongs to the CinA family.</text>
</comment>
<evidence type="ECO:0000256" key="1">
    <source>
        <dbReference type="HAMAP-Rule" id="MF_00226"/>
    </source>
</evidence>
<evidence type="ECO:0000313" key="4">
    <source>
        <dbReference type="Proteomes" id="UP000198854"/>
    </source>
</evidence>
<dbReference type="SUPFAM" id="SSF53218">
    <property type="entry name" value="Molybdenum cofactor biosynthesis proteins"/>
    <property type="match status" value="1"/>
</dbReference>
<dbReference type="EMBL" id="FNDD01000005">
    <property type="protein sequence ID" value="SDG96828.1"/>
    <property type="molecule type" value="Genomic_DNA"/>
</dbReference>
<evidence type="ECO:0000313" key="3">
    <source>
        <dbReference type="EMBL" id="SDG96828.1"/>
    </source>
</evidence>
<protein>
    <recommendedName>
        <fullName evidence="1">CinA-like protein</fullName>
    </recommendedName>
</protein>
<dbReference type="OrthoDB" id="9801454at2"/>
<feature type="domain" description="MoaB/Mog" evidence="2">
    <location>
        <begin position="5"/>
        <end position="172"/>
    </location>
</feature>
<accession>A0A1G7YJS7</accession>
<dbReference type="InterPro" id="IPR036653">
    <property type="entry name" value="CinA-like_C"/>
</dbReference>
<dbReference type="PANTHER" id="PTHR13939">
    <property type="entry name" value="NICOTINAMIDE-NUCLEOTIDE AMIDOHYDROLASE PNCC"/>
    <property type="match status" value="1"/>
</dbReference>
<dbReference type="CDD" id="cd00885">
    <property type="entry name" value="cinA"/>
    <property type="match status" value="1"/>
</dbReference>
<gene>
    <name evidence="3" type="ORF">SAMN04488136_105182</name>
</gene>
<keyword evidence="4" id="KW-1185">Reference proteome</keyword>
<sequence length="417" mass="45811">MLKIAMLSTGEEVLHGDIVDTNASWLSELFFDAGFGLVKRSTVGDQMSALVEELLMLSFNSNVVIVNGGLGPTSDDLSSAAAAQAAEVPLELNETWLKNLEAFFAGRSMVMPESNKKQAMLPQGADMLDNPLGTACGFKMRINDCVFYFTPGVPSEFKHMVESLILPDIQAHNPDHQGQECSRLYTFGTSESALSDKLDKVQLPTGYMLGYRSYLPFIQVKLFGPADDLEQRVKVLNVIFKLIETHVVSVDEPLIEHLGHLLAEKQRSVAVAEQSTKGWLSNWLHSDAKASALCAHGWILGNHIDVGETDNDPLAAAFALAGATRDKCATDIAIATGKVQDGVFSVALATPEGEWGQTLAFKRRYNDLEQKEVISTVAGDMLRRYLSAKSMFVDYSSLKREKDMFVPRQMLDNNLNL</sequence>
<dbReference type="InterPro" id="IPR001453">
    <property type="entry name" value="MoaB/Mog_dom"/>
</dbReference>
<organism evidence="3 4">
    <name type="scientific">Vibrio xiamenensis</name>
    <dbReference type="NCBI Taxonomy" id="861298"/>
    <lineage>
        <taxon>Bacteria</taxon>
        <taxon>Pseudomonadati</taxon>
        <taxon>Pseudomonadota</taxon>
        <taxon>Gammaproteobacteria</taxon>
        <taxon>Vibrionales</taxon>
        <taxon>Vibrionaceae</taxon>
        <taxon>Vibrio</taxon>
    </lineage>
</organism>
<dbReference type="InterPro" id="IPR050101">
    <property type="entry name" value="CinA"/>
</dbReference>
<dbReference type="Gene3D" id="3.40.980.10">
    <property type="entry name" value="MoaB/Mog-like domain"/>
    <property type="match status" value="1"/>
</dbReference>
<proteinExistence type="inferred from homology"/>
<name>A0A1G7YJS7_9VIBR</name>
<dbReference type="PANTHER" id="PTHR13939:SF0">
    <property type="entry name" value="NMN AMIDOHYDROLASE-LIKE PROTEIN YFAY"/>
    <property type="match status" value="1"/>
</dbReference>
<dbReference type="STRING" id="861298.SAMN04488136_105182"/>
<dbReference type="InterPro" id="IPR036425">
    <property type="entry name" value="MoaB/Mog-like_dom_sf"/>
</dbReference>
<dbReference type="NCBIfam" id="TIGR00177">
    <property type="entry name" value="molyb_syn"/>
    <property type="match status" value="1"/>
</dbReference>
<dbReference type="RefSeq" id="WP_093271078.1">
    <property type="nucleotide sequence ID" value="NZ_FNDD01000005.1"/>
</dbReference>
<dbReference type="SUPFAM" id="SSF142433">
    <property type="entry name" value="CinA-like"/>
    <property type="match status" value="1"/>
</dbReference>
<dbReference type="AlphaFoldDB" id="A0A1G7YJS7"/>
<dbReference type="Pfam" id="PF00994">
    <property type="entry name" value="MoCF_biosynth"/>
    <property type="match status" value="1"/>
</dbReference>
<evidence type="ECO:0000259" key="2">
    <source>
        <dbReference type="SMART" id="SM00852"/>
    </source>
</evidence>
<dbReference type="InterPro" id="IPR008135">
    <property type="entry name" value="Competence-induced_CinA"/>
</dbReference>
<dbReference type="PIRSF" id="PIRSF006728">
    <property type="entry name" value="CinA"/>
    <property type="match status" value="1"/>
</dbReference>
<dbReference type="SMART" id="SM00852">
    <property type="entry name" value="MoCF_biosynth"/>
    <property type="match status" value="1"/>
</dbReference>
<dbReference type="HAMAP" id="MF_00226_B">
    <property type="entry name" value="CinA_B"/>
    <property type="match status" value="1"/>
</dbReference>
<dbReference type="Proteomes" id="UP000198854">
    <property type="component" value="Unassembled WGS sequence"/>
</dbReference>
<reference evidence="4" key="1">
    <citation type="submission" date="2016-10" db="EMBL/GenBank/DDBJ databases">
        <authorList>
            <person name="Varghese N."/>
            <person name="Submissions S."/>
        </authorList>
    </citation>
    <scope>NUCLEOTIDE SEQUENCE [LARGE SCALE GENOMIC DNA]</scope>
    <source>
        <strain evidence="4">CGMCC 1.10228</strain>
    </source>
</reference>
<dbReference type="NCBIfam" id="TIGR00200">
    <property type="entry name" value="cinA_nterm"/>
    <property type="match status" value="1"/>
</dbReference>